<protein>
    <submittedName>
        <fullName evidence="6">Transcriptional regulator, TetR family</fullName>
    </submittedName>
</protein>
<keyword evidence="2 4" id="KW-0238">DNA-binding</keyword>
<accession>A0A1H1ZMW0</accession>
<reference evidence="7" key="1">
    <citation type="submission" date="2016-10" db="EMBL/GenBank/DDBJ databases">
        <authorList>
            <person name="Varghese N."/>
            <person name="Submissions S."/>
        </authorList>
    </citation>
    <scope>NUCLEOTIDE SEQUENCE [LARGE SCALE GENOMIC DNA]</scope>
    <source>
        <strain evidence="7">ATCC 23835</strain>
    </source>
</reference>
<dbReference type="GeneID" id="300210048"/>
<dbReference type="EMBL" id="LT629777">
    <property type="protein sequence ID" value="SDT35145.1"/>
    <property type="molecule type" value="Genomic_DNA"/>
</dbReference>
<dbReference type="AlphaFoldDB" id="A0A1H1ZMW0"/>
<sequence>MVERCSRFAERREKAVELFAKKGFMQVGMRELAACLGLSAGTLYHYYSSKQEMLFEVIEELYEQRLRLVAQVGDRLKKRQDRLNALIIAHLKLHDDMPWHSCLAERDICCLTVEQQCRIKTLRERYERSLHTVLGATSEASESAYLTIAALVASLLNSTPAWLIDSTLEKQTREELLQTLLTTAVGKLLTYCNSDDGEM</sequence>
<dbReference type="GO" id="GO:0000976">
    <property type="term" value="F:transcription cis-regulatory region binding"/>
    <property type="evidence" value="ECO:0007669"/>
    <property type="project" value="TreeGrafter"/>
</dbReference>
<keyword evidence="3" id="KW-0804">Transcription</keyword>
<dbReference type="InterPro" id="IPR001647">
    <property type="entry name" value="HTH_TetR"/>
</dbReference>
<dbReference type="InterPro" id="IPR050109">
    <property type="entry name" value="HTH-type_TetR-like_transc_reg"/>
</dbReference>
<dbReference type="GO" id="GO:0003700">
    <property type="term" value="F:DNA-binding transcription factor activity"/>
    <property type="evidence" value="ECO:0007669"/>
    <property type="project" value="TreeGrafter"/>
</dbReference>
<gene>
    <name evidence="6" type="ORF">SAMN05216598_5195</name>
</gene>
<feature type="DNA-binding region" description="H-T-H motif" evidence="4">
    <location>
        <begin position="28"/>
        <end position="47"/>
    </location>
</feature>
<evidence type="ECO:0000256" key="4">
    <source>
        <dbReference type="PROSITE-ProRule" id="PRU00335"/>
    </source>
</evidence>
<feature type="domain" description="HTH tetR-type" evidence="5">
    <location>
        <begin position="5"/>
        <end position="65"/>
    </location>
</feature>
<organism evidence="6 7">
    <name type="scientific">Pseudomonas asplenii</name>
    <dbReference type="NCBI Taxonomy" id="53407"/>
    <lineage>
        <taxon>Bacteria</taxon>
        <taxon>Pseudomonadati</taxon>
        <taxon>Pseudomonadota</taxon>
        <taxon>Gammaproteobacteria</taxon>
        <taxon>Pseudomonadales</taxon>
        <taxon>Pseudomonadaceae</taxon>
        <taxon>Pseudomonas</taxon>
    </lineage>
</organism>
<evidence type="ECO:0000256" key="1">
    <source>
        <dbReference type="ARBA" id="ARBA00023015"/>
    </source>
</evidence>
<evidence type="ECO:0000313" key="7">
    <source>
        <dbReference type="Proteomes" id="UP000199524"/>
    </source>
</evidence>
<dbReference type="InterPro" id="IPR009057">
    <property type="entry name" value="Homeodomain-like_sf"/>
</dbReference>
<evidence type="ECO:0000313" key="6">
    <source>
        <dbReference type="EMBL" id="SDT35145.1"/>
    </source>
</evidence>
<dbReference type="Proteomes" id="UP000199524">
    <property type="component" value="Chromosome I"/>
</dbReference>
<dbReference type="RefSeq" id="WP_090210120.1">
    <property type="nucleotide sequence ID" value="NZ_LT629777.1"/>
</dbReference>
<dbReference type="Pfam" id="PF00440">
    <property type="entry name" value="TetR_N"/>
    <property type="match status" value="1"/>
</dbReference>
<dbReference type="PANTHER" id="PTHR30055:SF234">
    <property type="entry name" value="HTH-TYPE TRANSCRIPTIONAL REGULATOR BETI"/>
    <property type="match status" value="1"/>
</dbReference>
<name>A0A1H1ZMW0_9PSED</name>
<keyword evidence="7" id="KW-1185">Reference proteome</keyword>
<evidence type="ECO:0000256" key="2">
    <source>
        <dbReference type="ARBA" id="ARBA00023125"/>
    </source>
</evidence>
<dbReference type="Gene3D" id="1.10.357.10">
    <property type="entry name" value="Tetracycline Repressor, domain 2"/>
    <property type="match status" value="1"/>
</dbReference>
<dbReference type="PANTHER" id="PTHR30055">
    <property type="entry name" value="HTH-TYPE TRANSCRIPTIONAL REGULATOR RUTR"/>
    <property type="match status" value="1"/>
</dbReference>
<evidence type="ECO:0000259" key="5">
    <source>
        <dbReference type="PROSITE" id="PS50977"/>
    </source>
</evidence>
<dbReference type="PROSITE" id="PS50977">
    <property type="entry name" value="HTH_TETR_2"/>
    <property type="match status" value="1"/>
</dbReference>
<proteinExistence type="predicted"/>
<dbReference type="SUPFAM" id="SSF46689">
    <property type="entry name" value="Homeodomain-like"/>
    <property type="match status" value="1"/>
</dbReference>
<dbReference type="PRINTS" id="PR00455">
    <property type="entry name" value="HTHTETR"/>
</dbReference>
<keyword evidence="1" id="KW-0805">Transcription regulation</keyword>
<evidence type="ECO:0000256" key="3">
    <source>
        <dbReference type="ARBA" id="ARBA00023163"/>
    </source>
</evidence>